<reference evidence="1" key="1">
    <citation type="journal article" date="2021" name="Proc. Natl. Acad. Sci. U.S.A.">
        <title>A Catalog of Tens of Thousands of Viruses from Human Metagenomes Reveals Hidden Associations with Chronic Diseases.</title>
        <authorList>
            <person name="Tisza M.J."/>
            <person name="Buck C.B."/>
        </authorList>
    </citation>
    <scope>NUCLEOTIDE SEQUENCE</scope>
    <source>
        <strain evidence="1">CtYsL76</strain>
    </source>
</reference>
<organism evidence="1">
    <name type="scientific">CrAss-like virus sp. ctYsL76</name>
    <dbReference type="NCBI Taxonomy" id="2826826"/>
    <lineage>
        <taxon>Viruses</taxon>
        <taxon>Duplodnaviria</taxon>
        <taxon>Heunggongvirae</taxon>
        <taxon>Uroviricota</taxon>
        <taxon>Caudoviricetes</taxon>
        <taxon>Crassvirales</taxon>
    </lineage>
</organism>
<evidence type="ECO:0000313" key="1">
    <source>
        <dbReference type="EMBL" id="DAE19935.1"/>
    </source>
</evidence>
<name>A0A8S5QL05_9CAUD</name>
<sequence>MEVNLNDIRLSPILESIKREKISDQEYFSSKYRDYISNSRLKLINPTQNGSPSKYKEGFSGEITTSLSLGSVIHELLLQKEVFALGPDIGKPTAKLGLVIDEIFKLRKSNLSINDAIKEACKRVHYYEQNLTLSRIKSIIKSGLQYYLNLLNITDENTIILSSKDRIIVQNCLNNLTSNRQVNNLLYPTDLFGDPILSYNEDAFFIDLNAVYNDQNCVIKIKMKADNWTIDPENKIITLNDLKTTGHLVTQFMEPNGSFQTFCYSRQFSLYLWILLRYCEREYGYNAEEWTVRCNVIVVETTANNNVAVFSINKNYLEQGRKEFCKLLKMVAYCEMNGYNDDIIFI</sequence>
<dbReference type="Gene3D" id="3.90.320.10">
    <property type="match status" value="1"/>
</dbReference>
<dbReference type="EMBL" id="BK015689">
    <property type="protein sequence ID" value="DAE19935.1"/>
    <property type="molecule type" value="Genomic_DNA"/>
</dbReference>
<proteinExistence type="predicted"/>
<protein>
    <submittedName>
        <fullName evidence="1">Exodeoxyribonuclease 8</fullName>
    </submittedName>
</protein>
<dbReference type="InterPro" id="IPR011604">
    <property type="entry name" value="PDDEXK-like_dom_sf"/>
</dbReference>
<accession>A0A8S5QL05</accession>